<dbReference type="EMBL" id="LLXH01002373">
    <property type="protein sequence ID" value="PKC55887.1"/>
    <property type="molecule type" value="Genomic_DNA"/>
</dbReference>
<organism evidence="1 2">
    <name type="scientific">Rhizophagus irregularis</name>
    <dbReference type="NCBI Taxonomy" id="588596"/>
    <lineage>
        <taxon>Eukaryota</taxon>
        <taxon>Fungi</taxon>
        <taxon>Fungi incertae sedis</taxon>
        <taxon>Mucoromycota</taxon>
        <taxon>Glomeromycotina</taxon>
        <taxon>Glomeromycetes</taxon>
        <taxon>Glomerales</taxon>
        <taxon>Glomeraceae</taxon>
        <taxon>Rhizophagus</taxon>
    </lineage>
</organism>
<dbReference type="AlphaFoldDB" id="A0A2N0QXW4"/>
<name>A0A2N0QXW4_9GLOM</name>
<dbReference type="Proteomes" id="UP000232688">
    <property type="component" value="Unassembled WGS sequence"/>
</dbReference>
<evidence type="ECO:0000313" key="2">
    <source>
        <dbReference type="Proteomes" id="UP000232688"/>
    </source>
</evidence>
<reference evidence="1 2" key="1">
    <citation type="submission" date="2017-10" db="EMBL/GenBank/DDBJ databases">
        <title>Extensive intraspecific genome diversity in a model arbuscular mycorrhizal fungus.</title>
        <authorList>
            <person name="Chen E.C.H."/>
            <person name="Morin E."/>
            <person name="Baudet D."/>
            <person name="Noel J."/>
            <person name="Ndikumana S."/>
            <person name="Charron P."/>
            <person name="St-Onge C."/>
            <person name="Giorgi J."/>
            <person name="Grigoriev I.V."/>
            <person name="Roux C."/>
            <person name="Martin F.M."/>
            <person name="Corradi N."/>
        </authorList>
    </citation>
    <scope>NUCLEOTIDE SEQUENCE [LARGE SCALE GENOMIC DNA]</scope>
    <source>
        <strain evidence="1 2">A1</strain>
    </source>
</reference>
<sequence length="248" mass="28203">MDKVISFADQANGVNAMLKNTRSNLNMNQDQAFSPLPPFNTTYPDSNNYNISLQQNLTSENTLHVTTTDAVHPSTQTPQLTTIPLHPTTFFFRPPNDFCHYYVNCKEICYDTVTYLLNKPPKEHNVQSNENECIFYYRQQIDTSFHYILVVKVDFFGNLVNFLAKADGGAAPPTNGKDPKEVLANEASGTAYWQMEFLSHFALQTRHQTTLTLHHTQESVHVSILLKSNVLGTSKRNIEELNINSHEF</sequence>
<proteinExistence type="predicted"/>
<reference evidence="1 2" key="2">
    <citation type="submission" date="2017-10" db="EMBL/GenBank/DDBJ databases">
        <title>Genome analyses suggest a sexual origin of heterokaryosis in a supposedly ancient asexual fungus.</title>
        <authorList>
            <person name="Corradi N."/>
            <person name="Sedzielewska K."/>
            <person name="Noel J."/>
            <person name="Charron P."/>
            <person name="Farinelli L."/>
            <person name="Marton T."/>
            <person name="Kruger M."/>
            <person name="Pelin A."/>
            <person name="Brachmann A."/>
            <person name="Corradi N."/>
        </authorList>
    </citation>
    <scope>NUCLEOTIDE SEQUENCE [LARGE SCALE GENOMIC DNA]</scope>
    <source>
        <strain evidence="1 2">A1</strain>
    </source>
</reference>
<accession>A0A2N0QXW4</accession>
<evidence type="ECO:0000313" key="1">
    <source>
        <dbReference type="EMBL" id="PKC55887.1"/>
    </source>
</evidence>
<dbReference type="VEuPathDB" id="FungiDB:RhiirA1_502194"/>
<gene>
    <name evidence="1" type="ORF">RhiirA1_502194</name>
</gene>
<protein>
    <submittedName>
        <fullName evidence="1">Uncharacterized protein</fullName>
    </submittedName>
</protein>
<comment type="caution">
    <text evidence="1">The sequence shown here is derived from an EMBL/GenBank/DDBJ whole genome shotgun (WGS) entry which is preliminary data.</text>
</comment>